<comment type="caution">
    <text evidence="5">The sequence shown here is derived from an EMBL/GenBank/DDBJ whole genome shotgun (WGS) entry which is preliminary data.</text>
</comment>
<reference evidence="5 6" key="1">
    <citation type="submission" date="2020-05" db="EMBL/GenBank/DDBJ databases">
        <title>Identification and distribution of gene clusters putatively required for synthesis of sphingolipid metabolism inhibitors in phylogenetically diverse species of the filamentous fungus Fusarium.</title>
        <authorList>
            <person name="Kim H.-S."/>
            <person name="Busman M."/>
            <person name="Brown D.W."/>
            <person name="Divon H."/>
            <person name="Uhlig S."/>
            <person name="Proctor R.H."/>
        </authorList>
    </citation>
    <scope>NUCLEOTIDE SEQUENCE [LARGE SCALE GENOMIC DNA]</scope>
    <source>
        <strain evidence="5 6">NRRL 25196</strain>
    </source>
</reference>
<dbReference type="SMART" id="SM00360">
    <property type="entry name" value="RRM"/>
    <property type="match status" value="2"/>
</dbReference>
<evidence type="ECO:0000256" key="3">
    <source>
        <dbReference type="SAM" id="MobiDB-lite"/>
    </source>
</evidence>
<feature type="compositionally biased region" description="Basic and acidic residues" evidence="3">
    <location>
        <begin position="201"/>
        <end position="212"/>
    </location>
</feature>
<name>A0A8H5IRS0_9HYPO</name>
<dbReference type="InterPro" id="IPR052462">
    <property type="entry name" value="SLIRP/GR-RBP-like"/>
</dbReference>
<dbReference type="GO" id="GO:0003677">
    <property type="term" value="F:DNA binding"/>
    <property type="evidence" value="ECO:0007669"/>
    <property type="project" value="UniProtKB-KW"/>
</dbReference>
<feature type="region of interest" description="Disordered" evidence="3">
    <location>
        <begin position="367"/>
        <end position="438"/>
    </location>
</feature>
<feature type="compositionally biased region" description="Basic and acidic residues" evidence="3">
    <location>
        <begin position="259"/>
        <end position="268"/>
    </location>
</feature>
<accession>A0A8H5IRS0</accession>
<evidence type="ECO:0000259" key="4">
    <source>
        <dbReference type="PROSITE" id="PS50102"/>
    </source>
</evidence>
<protein>
    <submittedName>
        <fullName evidence="5">Single-stranded TG1-3 DNA-binding protein</fullName>
    </submittedName>
</protein>
<dbReference type="Proteomes" id="UP000574317">
    <property type="component" value="Unassembled WGS sequence"/>
</dbReference>
<organism evidence="5 6">
    <name type="scientific">Fusarium napiforme</name>
    <dbReference type="NCBI Taxonomy" id="42672"/>
    <lineage>
        <taxon>Eukaryota</taxon>
        <taxon>Fungi</taxon>
        <taxon>Dikarya</taxon>
        <taxon>Ascomycota</taxon>
        <taxon>Pezizomycotina</taxon>
        <taxon>Sordariomycetes</taxon>
        <taxon>Hypocreomycetidae</taxon>
        <taxon>Hypocreales</taxon>
        <taxon>Nectriaceae</taxon>
        <taxon>Fusarium</taxon>
        <taxon>Fusarium fujikuroi species complex</taxon>
    </lineage>
</organism>
<evidence type="ECO:0000313" key="6">
    <source>
        <dbReference type="Proteomes" id="UP000574317"/>
    </source>
</evidence>
<sequence length="438" mass="45784">MSAANTTTTNNNMDAAVNDVANTLSNTSLNNKPADDKTAANEAASASAAEGRRLYIGNLAYATTEGELKDFFKSYLVCLIDSTSSSSKPSPHHGYTFRSTNVLATSESVSIPKNPRTDRPVGYAFVDLSTPTEAERAIEELSGKEILERKVSVQLARKPEPAGEKSEGANGEGSGAEGSRRRASGRGRGRGRGRGGRTARAGREGAEKKEGETTEAVAATEDAAPAAAAPATAEVLPLTDITNKINTDANTKTKTQARPQRERRERGPPADGIPSKTKVMVANLPYDLTEDKLIELFKAYEPSSAKIALRPIPRFMIKKLQARGEARKGRGFGFVTLASEELQQKAVSEMNGKEIEGREIAVKVAIDSPDKTDEEQHEGDATNGQKEAAPATEAAPAAAAPAPATGAEAAATPAAAAPAPAATKTEATPASTTPATTA</sequence>
<dbReference type="PANTHER" id="PTHR48027">
    <property type="entry name" value="HETEROGENEOUS NUCLEAR RIBONUCLEOPROTEIN 87F-RELATED"/>
    <property type="match status" value="1"/>
</dbReference>
<dbReference type="InterPro" id="IPR035979">
    <property type="entry name" value="RBD_domain_sf"/>
</dbReference>
<feature type="compositionally biased region" description="Polar residues" evidence="3">
    <location>
        <begin position="240"/>
        <end position="254"/>
    </location>
</feature>
<keyword evidence="6" id="KW-1185">Reference proteome</keyword>
<dbReference type="PROSITE" id="PS50102">
    <property type="entry name" value="RRM"/>
    <property type="match status" value="2"/>
</dbReference>
<dbReference type="InterPro" id="IPR012677">
    <property type="entry name" value="Nucleotide-bd_a/b_plait_sf"/>
</dbReference>
<feature type="domain" description="RRM" evidence="4">
    <location>
        <begin position="52"/>
        <end position="158"/>
    </location>
</feature>
<dbReference type="EMBL" id="JAAOAO010000488">
    <property type="protein sequence ID" value="KAF5539521.1"/>
    <property type="molecule type" value="Genomic_DNA"/>
</dbReference>
<keyword evidence="5" id="KW-0238">DNA-binding</keyword>
<feature type="region of interest" description="Disordered" evidence="3">
    <location>
        <begin position="154"/>
        <end position="276"/>
    </location>
</feature>
<evidence type="ECO:0000256" key="1">
    <source>
        <dbReference type="ARBA" id="ARBA00022884"/>
    </source>
</evidence>
<dbReference type="SUPFAM" id="SSF54928">
    <property type="entry name" value="RNA-binding domain, RBD"/>
    <property type="match status" value="2"/>
</dbReference>
<feature type="domain" description="RRM" evidence="4">
    <location>
        <begin position="277"/>
        <end position="367"/>
    </location>
</feature>
<gene>
    <name evidence="5" type="ORF">FNAPI_10805</name>
</gene>
<dbReference type="Pfam" id="PF00076">
    <property type="entry name" value="RRM_1"/>
    <property type="match status" value="2"/>
</dbReference>
<dbReference type="InterPro" id="IPR000504">
    <property type="entry name" value="RRM_dom"/>
</dbReference>
<feature type="compositionally biased region" description="Low complexity" evidence="3">
    <location>
        <begin position="387"/>
        <end position="438"/>
    </location>
</feature>
<evidence type="ECO:0000256" key="2">
    <source>
        <dbReference type="PROSITE-ProRule" id="PRU00176"/>
    </source>
</evidence>
<evidence type="ECO:0000313" key="5">
    <source>
        <dbReference type="EMBL" id="KAF5539521.1"/>
    </source>
</evidence>
<keyword evidence="1 2" id="KW-0694">RNA-binding</keyword>
<dbReference type="AlphaFoldDB" id="A0A8H5IRS0"/>
<feature type="compositionally biased region" description="Low complexity" evidence="3">
    <location>
        <begin position="214"/>
        <end position="235"/>
    </location>
</feature>
<feature type="compositionally biased region" description="Basic residues" evidence="3">
    <location>
        <begin position="181"/>
        <end position="197"/>
    </location>
</feature>
<dbReference type="GO" id="GO:0003723">
    <property type="term" value="F:RNA binding"/>
    <property type="evidence" value="ECO:0007669"/>
    <property type="project" value="UniProtKB-UniRule"/>
</dbReference>
<feature type="region of interest" description="Disordered" evidence="3">
    <location>
        <begin position="25"/>
        <end position="44"/>
    </location>
</feature>
<feature type="compositionally biased region" description="Basic and acidic residues" evidence="3">
    <location>
        <begin position="154"/>
        <end position="167"/>
    </location>
</feature>
<proteinExistence type="predicted"/>
<dbReference type="FunFam" id="3.30.70.330:FF:001113">
    <property type="entry name" value="RNP domain protein"/>
    <property type="match status" value="1"/>
</dbReference>
<dbReference type="Gene3D" id="3.30.70.330">
    <property type="match status" value="2"/>
</dbReference>